<dbReference type="InterPro" id="IPR050302">
    <property type="entry name" value="Rab_GAP_TBC_domain"/>
</dbReference>
<dbReference type="PANTHER" id="PTHR47219">
    <property type="entry name" value="RAB GTPASE-ACTIVATING PROTEIN 1-LIKE"/>
    <property type="match status" value="1"/>
</dbReference>
<dbReference type="Proteomes" id="UP000789375">
    <property type="component" value="Unassembled WGS sequence"/>
</dbReference>
<dbReference type="InterPro" id="IPR000195">
    <property type="entry name" value="Rab-GAP-TBC_dom"/>
</dbReference>
<accession>A0A9N9BIW8</accession>
<dbReference type="AlphaFoldDB" id="A0A9N9BIW8"/>
<evidence type="ECO:0000313" key="2">
    <source>
        <dbReference type="EMBL" id="CAG8570316.1"/>
    </source>
</evidence>
<dbReference type="Pfam" id="PF00566">
    <property type="entry name" value="RabGAP-TBC"/>
    <property type="match status" value="1"/>
</dbReference>
<dbReference type="Gene3D" id="1.10.8.270">
    <property type="entry name" value="putative rabgap domain of human tbc1 domain family member 14 like domains"/>
    <property type="match status" value="1"/>
</dbReference>
<comment type="caution">
    <text evidence="2">The sequence shown here is derived from an EMBL/GenBank/DDBJ whole genome shotgun (WGS) entry which is preliminary data.</text>
</comment>
<organism evidence="2 3">
    <name type="scientific">Funneliformis mosseae</name>
    <name type="common">Endomycorrhizal fungus</name>
    <name type="synonym">Glomus mosseae</name>
    <dbReference type="NCBI Taxonomy" id="27381"/>
    <lineage>
        <taxon>Eukaryota</taxon>
        <taxon>Fungi</taxon>
        <taxon>Fungi incertae sedis</taxon>
        <taxon>Mucoromycota</taxon>
        <taxon>Glomeromycotina</taxon>
        <taxon>Glomeromycetes</taxon>
        <taxon>Glomerales</taxon>
        <taxon>Glomeraceae</taxon>
        <taxon>Funneliformis</taxon>
    </lineage>
</organism>
<gene>
    <name evidence="2" type="ORF">FMOSSE_LOCUS7419</name>
</gene>
<dbReference type="GO" id="GO:0005096">
    <property type="term" value="F:GTPase activator activity"/>
    <property type="evidence" value="ECO:0007669"/>
    <property type="project" value="TreeGrafter"/>
</dbReference>
<dbReference type="GO" id="GO:0031267">
    <property type="term" value="F:small GTPase binding"/>
    <property type="evidence" value="ECO:0007669"/>
    <property type="project" value="TreeGrafter"/>
</dbReference>
<dbReference type="EMBL" id="CAJVPP010001729">
    <property type="protein sequence ID" value="CAG8570316.1"/>
    <property type="molecule type" value="Genomic_DNA"/>
</dbReference>
<keyword evidence="3" id="KW-1185">Reference proteome</keyword>
<dbReference type="PROSITE" id="PS50086">
    <property type="entry name" value="TBC_RABGAP"/>
    <property type="match status" value="1"/>
</dbReference>
<sequence length="263" mass="30787">MQRNYETLAHHNRMICNFDSSSQENLCQDDCENSISNLNGLNNYSSKLCKAYYNGSIIKRDSSDIKTIYDYYQNNLLKDEVLDQFSSTVDRYGFVDLEGDKSKPQDTKYLKKDANRSVKWASWLSRNKYVIHSGNFGSSLFEFPWNSKFINRISKGIPNSWRNPVWYFLVTKGCSETEFDDDLIITYKSLLKLSSTHERQIDLDIPRTLHKHIMFRTRYGSGQRALFNILRAFANYDKQVGYCQGMANVGTILLMYYPEEQLY</sequence>
<dbReference type="PANTHER" id="PTHR47219:SF9">
    <property type="entry name" value="GTPASE ACTIVATING PROTEIN AND CENTROSOME-ASSOCIATED, ISOFORM B"/>
    <property type="match status" value="1"/>
</dbReference>
<dbReference type="SUPFAM" id="SSF47923">
    <property type="entry name" value="Ypt/Rab-GAP domain of gyp1p"/>
    <property type="match status" value="1"/>
</dbReference>
<evidence type="ECO:0000313" key="3">
    <source>
        <dbReference type="Proteomes" id="UP000789375"/>
    </source>
</evidence>
<feature type="domain" description="Rab-GAP TBC" evidence="1">
    <location>
        <begin position="156"/>
        <end position="263"/>
    </location>
</feature>
<dbReference type="FunFam" id="1.10.8.270:FF:000016">
    <property type="entry name" value="TBC1 domain family member 2A"/>
    <property type="match status" value="1"/>
</dbReference>
<proteinExistence type="predicted"/>
<evidence type="ECO:0000259" key="1">
    <source>
        <dbReference type="PROSITE" id="PS50086"/>
    </source>
</evidence>
<protein>
    <submittedName>
        <fullName evidence="2">4306_t:CDS:1</fullName>
    </submittedName>
</protein>
<reference evidence="2" key="1">
    <citation type="submission" date="2021-06" db="EMBL/GenBank/DDBJ databases">
        <authorList>
            <person name="Kallberg Y."/>
            <person name="Tangrot J."/>
            <person name="Rosling A."/>
        </authorList>
    </citation>
    <scope>NUCLEOTIDE SEQUENCE</scope>
    <source>
        <strain evidence="2">87-6 pot B 2015</strain>
    </source>
</reference>
<name>A0A9N9BIW8_FUNMO</name>
<dbReference type="InterPro" id="IPR035969">
    <property type="entry name" value="Rab-GAP_TBC_sf"/>
</dbReference>